<evidence type="ECO:0000313" key="2">
    <source>
        <dbReference type="EMBL" id="KAF8410675.1"/>
    </source>
</evidence>
<organism evidence="2 3">
    <name type="scientific">Tetracentron sinense</name>
    <name type="common">Spur-leaf</name>
    <dbReference type="NCBI Taxonomy" id="13715"/>
    <lineage>
        <taxon>Eukaryota</taxon>
        <taxon>Viridiplantae</taxon>
        <taxon>Streptophyta</taxon>
        <taxon>Embryophyta</taxon>
        <taxon>Tracheophyta</taxon>
        <taxon>Spermatophyta</taxon>
        <taxon>Magnoliopsida</taxon>
        <taxon>Trochodendrales</taxon>
        <taxon>Trochodendraceae</taxon>
        <taxon>Tetracentron</taxon>
    </lineage>
</organism>
<gene>
    <name evidence="2" type="ORF">HHK36_003207</name>
</gene>
<proteinExistence type="predicted"/>
<reference evidence="2 3" key="1">
    <citation type="submission" date="2020-04" db="EMBL/GenBank/DDBJ databases">
        <title>Plant Genome Project.</title>
        <authorList>
            <person name="Zhang R.-G."/>
        </authorList>
    </citation>
    <scope>NUCLEOTIDE SEQUENCE [LARGE SCALE GENOMIC DNA]</scope>
    <source>
        <strain evidence="2">YNK0</strain>
        <tissue evidence="2">Leaf</tissue>
    </source>
</reference>
<dbReference type="EMBL" id="JABCRI010000002">
    <property type="protein sequence ID" value="KAF8410675.1"/>
    <property type="molecule type" value="Genomic_DNA"/>
</dbReference>
<feature type="region of interest" description="Disordered" evidence="1">
    <location>
        <begin position="382"/>
        <end position="407"/>
    </location>
</feature>
<protein>
    <submittedName>
        <fullName evidence="2">Uncharacterized protein</fullName>
    </submittedName>
</protein>
<feature type="compositionally biased region" description="Basic and acidic residues" evidence="1">
    <location>
        <begin position="385"/>
        <end position="398"/>
    </location>
</feature>
<evidence type="ECO:0000256" key="1">
    <source>
        <dbReference type="SAM" id="MobiDB-lite"/>
    </source>
</evidence>
<comment type="caution">
    <text evidence="2">The sequence shown here is derived from an EMBL/GenBank/DDBJ whole genome shotgun (WGS) entry which is preliminary data.</text>
</comment>
<feature type="region of interest" description="Disordered" evidence="1">
    <location>
        <begin position="301"/>
        <end position="322"/>
    </location>
</feature>
<name>A0A834ZNN8_TETSI</name>
<dbReference type="Proteomes" id="UP000655225">
    <property type="component" value="Unassembled WGS sequence"/>
</dbReference>
<sequence length="999" mass="109942">MPVSRTFKISEGVGAITEGFHGKGALHASPGSSTSLGQIYPVHASRKGAYNSEVRPLSYEPITLVKDKSARSLEANSDGLEESTDGVEVIINKRKKYSGKGRSSKRNRQRTIRRKRLQWVKKATIEAVPLSMVEEECSESLMTDLGKDIVEVLCVDVGLYQLDPNQNEERLLQKRGGVLGFNSIGPSNEPISSLQGPVPIDLVGLGFGILRGEDGEDPFGLEPIINKGGPGSCDADLVLSCFKNLPKVQSSNVGQEGEISAGRVSYAEVEEGGSKVGFWSGSSSSGRTLLTSVTLAPQLSKSVEMSPGLRSPPESSESSGELRLKQPICGILGVGSSMGRDSGFLHLPLSISKEGQFGSKVHSDFEGAVEGKVEMVPPSISACRSEADPSAHSSPREEVEAEDVGSGHVELGVADREFLPARKVKEKASKLRSTLTADILSSTTSRNILAMTFRQVVLQQLWSFELVPAFFTLSSSDGRDLSVLAEAVCMSAFESTERDFFENSPSTTSNNIFRWFQKPKRIASRDSSVFIYKIFQDEIVKNATNLLENFNATKENYKPRDVKMKHHWWTASIYSKLENIGGPEFSAWTSKYIPVYRLQIDADKLKNVKFEGWKKSAENRWEVLLTHSQMVGLANILDMFYEDPHTLPGKELSCGVVVDFTNLSKDKRSTSLWKVLSITLASLFVLVSINVLGQLCWPHLYRGRKYPAEHCSPPLSEIGFYQHQSLEATKVEALCISIVKKIKDAFHWPGDIITETDIGAWTGELPSYLRLLGEGFSSNEDAIHSITSEESNADMKTTSAQDIASYQVVMSNDGKIVGFQPTSRVAVNHWASNPLAKELYSGRKLSPGLIETGLNVPRPNDIVAIELLMSINSESWFALARPITGLGDLGPNLMIVKGDRLIASSYRLMIWIVSSSNLQGQQMSRQFQEAMQAQLGSVEKLGRMAPNLSKQSIHHPSLENARPALVRIHLVQSSTYETLHETSRANYIRRQTNKDDSRT</sequence>
<dbReference type="PANTHER" id="PTHR35694">
    <property type="entry name" value="DENEDDYLASE"/>
    <property type="match status" value="1"/>
</dbReference>
<dbReference type="AlphaFoldDB" id="A0A834ZNN8"/>
<feature type="compositionally biased region" description="Low complexity" evidence="1">
    <location>
        <begin position="306"/>
        <end position="321"/>
    </location>
</feature>
<keyword evidence="3" id="KW-1185">Reference proteome</keyword>
<evidence type="ECO:0000313" key="3">
    <source>
        <dbReference type="Proteomes" id="UP000655225"/>
    </source>
</evidence>
<dbReference type="PANTHER" id="PTHR35694:SF1">
    <property type="entry name" value="DENEDDYLASE"/>
    <property type="match status" value="1"/>
</dbReference>
<dbReference type="OrthoDB" id="1894747at2759"/>
<accession>A0A834ZNN8</accession>